<proteinExistence type="predicted"/>
<dbReference type="AlphaFoldDB" id="A0A5J9TGP8"/>
<dbReference type="Gramene" id="TVU10596">
    <property type="protein sequence ID" value="TVU10596"/>
    <property type="gene ID" value="EJB05_44139"/>
</dbReference>
<dbReference type="Proteomes" id="UP000324897">
    <property type="component" value="Chromosome 3"/>
</dbReference>
<comment type="caution">
    <text evidence="1">The sequence shown here is derived from an EMBL/GenBank/DDBJ whole genome shotgun (WGS) entry which is preliminary data.</text>
</comment>
<organism evidence="1 2">
    <name type="scientific">Eragrostis curvula</name>
    <name type="common">weeping love grass</name>
    <dbReference type="NCBI Taxonomy" id="38414"/>
    <lineage>
        <taxon>Eukaryota</taxon>
        <taxon>Viridiplantae</taxon>
        <taxon>Streptophyta</taxon>
        <taxon>Embryophyta</taxon>
        <taxon>Tracheophyta</taxon>
        <taxon>Spermatophyta</taxon>
        <taxon>Magnoliopsida</taxon>
        <taxon>Liliopsida</taxon>
        <taxon>Poales</taxon>
        <taxon>Poaceae</taxon>
        <taxon>PACMAD clade</taxon>
        <taxon>Chloridoideae</taxon>
        <taxon>Eragrostideae</taxon>
        <taxon>Eragrostidinae</taxon>
        <taxon>Eragrostis</taxon>
    </lineage>
</organism>
<feature type="non-terminal residue" evidence="1">
    <location>
        <position position="1"/>
    </location>
</feature>
<evidence type="ECO:0000313" key="2">
    <source>
        <dbReference type="Proteomes" id="UP000324897"/>
    </source>
</evidence>
<accession>A0A5J9TGP8</accession>
<gene>
    <name evidence="1" type="ORF">EJB05_44139</name>
</gene>
<keyword evidence="2" id="KW-1185">Reference proteome</keyword>
<protein>
    <submittedName>
        <fullName evidence="1">Uncharacterized protein</fullName>
    </submittedName>
</protein>
<evidence type="ECO:0000313" key="1">
    <source>
        <dbReference type="EMBL" id="TVU10596.1"/>
    </source>
</evidence>
<reference evidence="1 2" key="1">
    <citation type="journal article" date="2019" name="Sci. Rep.">
        <title>A high-quality genome of Eragrostis curvula grass provides insights into Poaceae evolution and supports new strategies to enhance forage quality.</title>
        <authorList>
            <person name="Carballo J."/>
            <person name="Santos B.A.C.M."/>
            <person name="Zappacosta D."/>
            <person name="Garbus I."/>
            <person name="Selva J.P."/>
            <person name="Gallo C.A."/>
            <person name="Diaz A."/>
            <person name="Albertini E."/>
            <person name="Caccamo M."/>
            <person name="Echenique V."/>
        </authorList>
    </citation>
    <scope>NUCLEOTIDE SEQUENCE [LARGE SCALE GENOMIC DNA]</scope>
    <source>
        <strain evidence="2">cv. Victoria</strain>
        <tissue evidence="1">Leaf</tissue>
    </source>
</reference>
<sequence>REWKPSHEHGPDILGIFTRRQFFTGQNSAGYRYRHSSSWLVCTSKYAAYACRLLDPVSCSSDVGSNNVESLRKEHPRAIVGEIAKANIELNGIVISSSLGSIAGAVHEICKDQNVVVLEVQSVFCQ</sequence>
<name>A0A5J9TGP8_9POAL</name>
<dbReference type="EMBL" id="RWGY01000039">
    <property type="protein sequence ID" value="TVU10596.1"/>
    <property type="molecule type" value="Genomic_DNA"/>
</dbReference>